<dbReference type="STRING" id="1385520.N802_10985"/>
<dbReference type="Proteomes" id="UP000030002">
    <property type="component" value="Unassembled WGS sequence"/>
</dbReference>
<evidence type="ECO:0000313" key="2">
    <source>
        <dbReference type="Proteomes" id="UP000030002"/>
    </source>
</evidence>
<name>A0A0A0J5S5_9MICO</name>
<gene>
    <name evidence="1" type="ORF">N802_10985</name>
</gene>
<dbReference type="Pfam" id="PF13738">
    <property type="entry name" value="Pyr_redox_3"/>
    <property type="match status" value="1"/>
</dbReference>
<proteinExistence type="predicted"/>
<dbReference type="InterPro" id="IPR036188">
    <property type="entry name" value="FAD/NAD-bd_sf"/>
</dbReference>
<dbReference type="InterPro" id="IPR051209">
    <property type="entry name" value="FAD-bind_Monooxygenase_sf"/>
</dbReference>
<keyword evidence="1" id="KW-0503">Monooxygenase</keyword>
<organism evidence="1 2">
    <name type="scientific">Knoellia sinensis KCTC 19936</name>
    <dbReference type="NCBI Taxonomy" id="1385520"/>
    <lineage>
        <taxon>Bacteria</taxon>
        <taxon>Bacillati</taxon>
        <taxon>Actinomycetota</taxon>
        <taxon>Actinomycetes</taxon>
        <taxon>Micrococcales</taxon>
        <taxon>Intrasporangiaceae</taxon>
        <taxon>Knoellia</taxon>
    </lineage>
</organism>
<dbReference type="Gene3D" id="3.50.50.60">
    <property type="entry name" value="FAD/NAD(P)-binding domain"/>
    <property type="match status" value="2"/>
</dbReference>
<dbReference type="AlphaFoldDB" id="A0A0A0J5S5"/>
<comment type="caution">
    <text evidence="1">The sequence shown here is derived from an EMBL/GenBank/DDBJ whole genome shotgun (WGS) entry which is preliminary data.</text>
</comment>
<keyword evidence="1" id="KW-0560">Oxidoreductase</keyword>
<dbReference type="EMBL" id="AVPJ01000008">
    <property type="protein sequence ID" value="KGN32114.1"/>
    <property type="molecule type" value="Genomic_DNA"/>
</dbReference>
<dbReference type="PRINTS" id="PR00411">
    <property type="entry name" value="PNDRDTASEI"/>
</dbReference>
<dbReference type="PANTHER" id="PTHR42877">
    <property type="entry name" value="L-ORNITHINE N(5)-MONOOXYGENASE-RELATED"/>
    <property type="match status" value="1"/>
</dbReference>
<dbReference type="RefSeq" id="WP_211254397.1">
    <property type="nucleotide sequence ID" value="NZ_AVPJ01000008.1"/>
</dbReference>
<dbReference type="GO" id="GO:0004497">
    <property type="term" value="F:monooxygenase activity"/>
    <property type="evidence" value="ECO:0007669"/>
    <property type="project" value="UniProtKB-KW"/>
</dbReference>
<accession>A0A0A0J5S5</accession>
<protein>
    <submittedName>
        <fullName evidence="1">4-hydroxyacetophenone monooxygenase</fullName>
    </submittedName>
</protein>
<dbReference type="SUPFAM" id="SSF51905">
    <property type="entry name" value="FAD/NAD(P)-binding domain"/>
    <property type="match status" value="2"/>
</dbReference>
<dbReference type="PANTHER" id="PTHR42877:SF4">
    <property type="entry name" value="FAD_NAD(P)-BINDING DOMAIN-CONTAINING PROTEIN-RELATED"/>
    <property type="match status" value="1"/>
</dbReference>
<keyword evidence="2" id="KW-1185">Reference proteome</keyword>
<dbReference type="eggNOG" id="COG2072">
    <property type="taxonomic scope" value="Bacteria"/>
</dbReference>
<reference evidence="1 2" key="1">
    <citation type="submission" date="2013-08" db="EMBL/GenBank/DDBJ databases">
        <title>The genome sequence of Knoellia sinensis.</title>
        <authorList>
            <person name="Zhu W."/>
            <person name="Wang G."/>
        </authorList>
    </citation>
    <scope>NUCLEOTIDE SEQUENCE [LARGE SCALE GENOMIC DNA]</scope>
    <source>
        <strain evidence="1 2">KCTC 19936</strain>
    </source>
</reference>
<evidence type="ECO:0000313" key="1">
    <source>
        <dbReference type="EMBL" id="KGN32114.1"/>
    </source>
</evidence>
<sequence length="526" mass="58346">MSETTRSIAPQRSSTPRPLPDHVRVAVIGAGFGGLGAAIRLRQEGHDDFVVLEKGDDVGGTWWWNTYPGAQCDIPSVLYSFSFAPKPDWSRLYPLQEELQSYLHECVERFGVGDHLHLRTEMLDAAWDENSQVWRIETSRGSLTASVLVAATGPFSEASIPDLPGIDTFQGEAFHSMHWRHDLDLEGKRIGVIGTGASAVQFIPQLQPLADRLTVFQRTATWILPHPDRPVPPRAQRLFARWGAPQRAMRLGWELVQEAMVPGFVWWPPLQKGLELTARWHLRRQVADRDLRAQLRPGYAVGCKRPTFSNSYYPALASENVTVTGSGIDRVTTHGIVTADGTLHELDVIVYGTGFRITGNSGFARLRGRDGRTLAEHWAGGEPRTDLGTAVTGFPNMLMLLGPNSVTYTSQVVTIEAQVEYLLETLRVLDQHDLASLEVTTSAQASFVEWISRGLARSVWNTGGCASYYLSPTGFNFTFWPGFARGFKRRMQRVELADHAVVEARAVPGALSPTATRATVERLAHR</sequence>